<dbReference type="Gene3D" id="3.30.2010.10">
    <property type="entry name" value="Metalloproteases ('zincins'), catalytic domain"/>
    <property type="match status" value="1"/>
</dbReference>
<evidence type="ECO:0000259" key="2">
    <source>
        <dbReference type="Pfam" id="PF05569"/>
    </source>
</evidence>
<dbReference type="InterPro" id="IPR008756">
    <property type="entry name" value="Peptidase_M56"/>
</dbReference>
<proteinExistence type="predicted"/>
<evidence type="ECO:0000313" key="4">
    <source>
        <dbReference type="Proteomes" id="UP000564806"/>
    </source>
</evidence>
<dbReference type="Proteomes" id="UP000564806">
    <property type="component" value="Unassembled WGS sequence"/>
</dbReference>
<gene>
    <name evidence="3" type="ORF">HPT30_29010</name>
</gene>
<name>A0A850F312_9BACL</name>
<feature type="transmembrane region" description="Helical" evidence="1">
    <location>
        <begin position="244"/>
        <end position="263"/>
    </location>
</feature>
<feature type="transmembrane region" description="Helical" evidence="1">
    <location>
        <begin position="42"/>
        <end position="61"/>
    </location>
</feature>
<dbReference type="PANTHER" id="PTHR34978:SF3">
    <property type="entry name" value="SLR0241 PROTEIN"/>
    <property type="match status" value="1"/>
</dbReference>
<comment type="caution">
    <text evidence="3">The sequence shown here is derived from an EMBL/GenBank/DDBJ whole genome shotgun (WGS) entry which is preliminary data.</text>
</comment>
<feature type="domain" description="Peptidase M56" evidence="2">
    <location>
        <begin position="33"/>
        <end position="230"/>
    </location>
</feature>
<dbReference type="Pfam" id="PF05569">
    <property type="entry name" value="Peptidase_M56"/>
    <property type="match status" value="1"/>
</dbReference>
<dbReference type="CDD" id="cd07326">
    <property type="entry name" value="M56_BlaR1_MecR1_like"/>
    <property type="match status" value="1"/>
</dbReference>
<keyword evidence="1" id="KW-0812">Transmembrane</keyword>
<evidence type="ECO:0000313" key="3">
    <source>
        <dbReference type="EMBL" id="NUU64401.1"/>
    </source>
</evidence>
<dbReference type="RefSeq" id="WP_175374714.1">
    <property type="nucleotide sequence ID" value="NZ_JABWCS010000221.1"/>
</dbReference>
<dbReference type="PANTHER" id="PTHR34978">
    <property type="entry name" value="POSSIBLE SENSOR-TRANSDUCER PROTEIN BLAR"/>
    <property type="match status" value="1"/>
</dbReference>
<dbReference type="InterPro" id="IPR052173">
    <property type="entry name" value="Beta-lactam_resp_regulator"/>
</dbReference>
<keyword evidence="1" id="KW-0472">Membrane</keyword>
<feature type="transmembrane region" description="Helical" evidence="1">
    <location>
        <begin position="12"/>
        <end position="30"/>
    </location>
</feature>
<keyword evidence="4" id="KW-1185">Reference proteome</keyword>
<evidence type="ECO:0000256" key="1">
    <source>
        <dbReference type="SAM" id="Phobius"/>
    </source>
</evidence>
<keyword evidence="1" id="KW-1133">Transmembrane helix</keyword>
<accession>A0A850F312</accession>
<dbReference type="EMBL" id="JABWCS010000221">
    <property type="protein sequence ID" value="NUU64401.1"/>
    <property type="molecule type" value="Genomic_DNA"/>
</dbReference>
<reference evidence="3" key="1">
    <citation type="submission" date="2020-06" db="EMBL/GenBank/DDBJ databases">
        <title>Paenibacillus sp. nov., isolated from soil.</title>
        <authorList>
            <person name="Seo Y.L."/>
        </authorList>
    </citation>
    <scope>NUCLEOTIDE SEQUENCE [LARGE SCALE GENOMIC DNA]</scope>
    <source>
        <strain evidence="3">JW14</strain>
    </source>
</reference>
<dbReference type="AlphaFoldDB" id="A0A850F312"/>
<organism evidence="3 4">
    <name type="scientific">Paenibacillus agri</name>
    <dbReference type="NCBI Taxonomy" id="2744309"/>
    <lineage>
        <taxon>Bacteria</taxon>
        <taxon>Bacillati</taxon>
        <taxon>Bacillota</taxon>
        <taxon>Bacilli</taxon>
        <taxon>Bacillales</taxon>
        <taxon>Paenibacillaceae</taxon>
        <taxon>Paenibacillus</taxon>
    </lineage>
</organism>
<protein>
    <submittedName>
        <fullName evidence="3">M56 family metallopeptidase</fullName>
    </submittedName>
</protein>
<sequence>MSARLKLRWMSALMLVFIAVFSVQMGIFVTRQVGESSLKACIMLYWAFDLIIAYTLIRVTWRITAQAYLSRKWNRLFGSMKHDKLTKALNYKYRSLGTEIIVVQDEAFVALAMGMLKPKIIISTHVLEQFSDKEVKAILLHEWHHCRNRDNVKLFLMTLFTEAFGYWPIMKPIFRYYETWTELLADRFVMTRMGTELHLAKVLLKLSKWGKIQPAVAVHFAASALNYRMMQVLEPNETVKVKIALLRPLLFSISMLLLLMLGGDT</sequence>